<feature type="domain" description="Type II methyltransferase M.TaqI-like" evidence="7">
    <location>
        <begin position="471"/>
        <end position="666"/>
    </location>
</feature>
<evidence type="ECO:0000256" key="5">
    <source>
        <dbReference type="ARBA" id="ARBA00047942"/>
    </source>
</evidence>
<keyword evidence="4" id="KW-0949">S-adenosyl-L-methionine</keyword>
<evidence type="ECO:0000256" key="4">
    <source>
        <dbReference type="ARBA" id="ARBA00022691"/>
    </source>
</evidence>
<dbReference type="PROSITE" id="PS00092">
    <property type="entry name" value="N6_MTASE"/>
    <property type="match status" value="1"/>
</dbReference>
<evidence type="ECO:0000313" key="8">
    <source>
        <dbReference type="EMBL" id="MEM5500436.1"/>
    </source>
</evidence>
<comment type="catalytic activity">
    <reaction evidence="5">
        <text>a 2'-deoxyadenosine in DNA + S-adenosyl-L-methionine = an N(6)-methyl-2'-deoxyadenosine in DNA + S-adenosyl-L-homocysteine + H(+)</text>
        <dbReference type="Rhea" id="RHEA:15197"/>
        <dbReference type="Rhea" id="RHEA-COMP:12418"/>
        <dbReference type="Rhea" id="RHEA-COMP:12419"/>
        <dbReference type="ChEBI" id="CHEBI:15378"/>
        <dbReference type="ChEBI" id="CHEBI:57856"/>
        <dbReference type="ChEBI" id="CHEBI:59789"/>
        <dbReference type="ChEBI" id="CHEBI:90615"/>
        <dbReference type="ChEBI" id="CHEBI:90616"/>
        <dbReference type="EC" id="2.1.1.72"/>
    </reaction>
</comment>
<name>A0ABU9T3Y7_9HYPH</name>
<keyword evidence="9" id="KW-1185">Reference proteome</keyword>
<sequence length="1037" mass="116904">MSDDVRAGNIAPAASERNKAQEYARACVAELVERFRRNEADYCDAGYNETQARTEFITPLLEAFGWDVHNRRALPLIYREVIEEANVEVGEERLSKRPDYELRIARQRKIFIEAKKPSVRIDRDRAPAFQTRRYGYSASLPISVVTNFRQLVIYDCKPVPHETDEAHIARLHLFGYEEFESRFDELWSLLSQESVLSGAFDRRFAIDTTRHGAQQFDDFFLNQVRDWRARLATDINVNSPGLSSEELTYGVQLFLSRIVFLRICEDREIEKYETLKNLDGSATFDALMAVLRRADAFYNSGLFHLIDDDPLDIRISDDVLTGIIAELYYPLSPYTFAVVETEVLGEIYEQFLGEVIVVEDGAVTITSKPEIRESGGVVPTPSFIADAIVARTLGPLLASRSPQELAAFTVADTCCGSGIFLLSAYEFLLGHYLDWYIADGAEKHAGTAIYQAGENLWRLTFDEKRRILLAHLRGVDIDPNAVEVAQLSLLLKLIEDESENALKDYVRRKKHAALPALDSRIRCGNSLVSTQEWEAACGPLPAALHDAINPFYWEDEFADEIAGGGFDVVVGNPPYIRIQNMVAYSPEEAAFYHAAGSPYSTARQDNFDKYALFIERSLGLIKEAGRIGVIVPNKFMTIRSGRALRGLLTREPLLEEIVNFGVKPVFGRSTSNYTCILVMDRTGSETVSVEQAGPLEEWRYGRAGAVSSVPSTELSEEPWTFGQEDVRALFTRIKNEVPDRLEALANIEVGVQTSKDEIYLLHPTRTDVDHVWIDWDNREWQIERGILRPCLHDAQLDAFGQPEANAWMIFPYELVTSPKGKLRARLMQPDEMAVNYPHCLEYLSARREILEGRNVVGGAADERQFYQYGRSQSLTKFDSSKIILPVLSREPRYAYDVTNTIITGGGNGPYYMIRAKDDAPISTLYLLAILNHPLCEAMIRTNTSVFRGGYYSHGKQFITDLPIPVPNDDAAKVAIEQQAERVVSTLNALSAARTPRERIRREREANDARVQLESQVSALFRLSGEDAEIIESVPVPS</sequence>
<evidence type="ECO:0000313" key="9">
    <source>
        <dbReference type="Proteomes" id="UP001477870"/>
    </source>
</evidence>
<dbReference type="GO" id="GO:0032259">
    <property type="term" value="P:methylation"/>
    <property type="evidence" value="ECO:0007669"/>
    <property type="project" value="UniProtKB-KW"/>
</dbReference>
<organism evidence="8 9">
    <name type="scientific">Ahrensia kielensis</name>
    <dbReference type="NCBI Taxonomy" id="76980"/>
    <lineage>
        <taxon>Bacteria</taxon>
        <taxon>Pseudomonadati</taxon>
        <taxon>Pseudomonadota</taxon>
        <taxon>Alphaproteobacteria</taxon>
        <taxon>Hyphomicrobiales</taxon>
        <taxon>Ahrensiaceae</taxon>
        <taxon>Ahrensia</taxon>
    </lineage>
</organism>
<evidence type="ECO:0000256" key="1">
    <source>
        <dbReference type="ARBA" id="ARBA00011900"/>
    </source>
</evidence>
<evidence type="ECO:0000259" key="6">
    <source>
        <dbReference type="Pfam" id="PF04313"/>
    </source>
</evidence>
<keyword evidence="3" id="KW-0808">Transferase</keyword>
<dbReference type="SUPFAM" id="SSF53335">
    <property type="entry name" value="S-adenosyl-L-methionine-dependent methyltransferases"/>
    <property type="match status" value="1"/>
</dbReference>
<keyword evidence="2 8" id="KW-0489">Methyltransferase</keyword>
<dbReference type="InterPro" id="IPR050953">
    <property type="entry name" value="N4_N6_ade-DNA_methylase"/>
</dbReference>
<dbReference type="InterPro" id="IPR029063">
    <property type="entry name" value="SAM-dependent_MTases_sf"/>
</dbReference>
<dbReference type="PANTHER" id="PTHR33841">
    <property type="entry name" value="DNA METHYLTRANSFERASE YEEA-RELATED"/>
    <property type="match status" value="1"/>
</dbReference>
<evidence type="ECO:0000256" key="2">
    <source>
        <dbReference type="ARBA" id="ARBA00022603"/>
    </source>
</evidence>
<evidence type="ECO:0000259" key="7">
    <source>
        <dbReference type="Pfam" id="PF07669"/>
    </source>
</evidence>
<dbReference type="EMBL" id="JBBMQO010000001">
    <property type="protein sequence ID" value="MEM5500436.1"/>
    <property type="molecule type" value="Genomic_DNA"/>
</dbReference>
<dbReference type="RefSeq" id="WP_342846601.1">
    <property type="nucleotide sequence ID" value="NZ_JBBMQO010000001.1"/>
</dbReference>
<proteinExistence type="predicted"/>
<dbReference type="PANTHER" id="PTHR33841:SF1">
    <property type="entry name" value="DNA METHYLTRANSFERASE A"/>
    <property type="match status" value="1"/>
</dbReference>
<protein>
    <recommendedName>
        <fullName evidence="1">site-specific DNA-methyltransferase (adenine-specific)</fullName>
        <ecNumber evidence="1">2.1.1.72</ecNumber>
    </recommendedName>
</protein>
<feature type="domain" description="Restriction endonuclease type I HsdR N-terminal" evidence="6">
    <location>
        <begin position="47"/>
        <end position="156"/>
    </location>
</feature>
<dbReference type="InterPro" id="IPR007409">
    <property type="entry name" value="Restrct_endonuc_type1_HsdR_N"/>
</dbReference>
<evidence type="ECO:0000256" key="3">
    <source>
        <dbReference type="ARBA" id="ARBA00022679"/>
    </source>
</evidence>
<accession>A0ABU9T3Y7</accession>
<dbReference type="Gene3D" id="3.40.50.150">
    <property type="entry name" value="Vaccinia Virus protein VP39"/>
    <property type="match status" value="1"/>
</dbReference>
<dbReference type="InterPro" id="IPR011639">
    <property type="entry name" value="MethylTrfase_TaqI-like_dom"/>
</dbReference>
<dbReference type="Pfam" id="PF04313">
    <property type="entry name" value="HSDR_N"/>
    <property type="match status" value="1"/>
</dbReference>
<dbReference type="Proteomes" id="UP001477870">
    <property type="component" value="Unassembled WGS sequence"/>
</dbReference>
<comment type="caution">
    <text evidence="8">The sequence shown here is derived from an EMBL/GenBank/DDBJ whole genome shotgun (WGS) entry which is preliminary data.</text>
</comment>
<gene>
    <name evidence="8" type="ORF">WNY59_02430</name>
</gene>
<dbReference type="Gene3D" id="3.90.1570.30">
    <property type="match status" value="1"/>
</dbReference>
<reference evidence="8 9" key="1">
    <citation type="submission" date="2024-03" db="EMBL/GenBank/DDBJ databases">
        <title>Community enrichment and isolation of bacterial strains for fucoidan degradation.</title>
        <authorList>
            <person name="Sichert A."/>
        </authorList>
    </citation>
    <scope>NUCLEOTIDE SEQUENCE [LARGE SCALE GENOMIC DNA]</scope>
    <source>
        <strain evidence="8 9">AS62</strain>
    </source>
</reference>
<dbReference type="Pfam" id="PF07669">
    <property type="entry name" value="Eco57I"/>
    <property type="match status" value="1"/>
</dbReference>
<dbReference type="PRINTS" id="PR00507">
    <property type="entry name" value="N12N6MTFRASE"/>
</dbReference>
<dbReference type="GO" id="GO:0008168">
    <property type="term" value="F:methyltransferase activity"/>
    <property type="evidence" value="ECO:0007669"/>
    <property type="project" value="UniProtKB-KW"/>
</dbReference>
<dbReference type="EC" id="2.1.1.72" evidence="1"/>
<dbReference type="InterPro" id="IPR002052">
    <property type="entry name" value="DNA_methylase_N6_adenine_CS"/>
</dbReference>